<evidence type="ECO:0000313" key="16">
    <source>
        <dbReference type="EMBL" id="NDY95697.1"/>
    </source>
</evidence>
<comment type="similarity">
    <text evidence="2 10 12">Belongs to the TonB-dependent receptor family.</text>
</comment>
<dbReference type="SUPFAM" id="SSF56935">
    <property type="entry name" value="Porins"/>
    <property type="match status" value="1"/>
</dbReference>
<dbReference type="InterPro" id="IPR010949">
    <property type="entry name" value="TonB_Hb/transfer/lactofer_rcpt"/>
</dbReference>
<evidence type="ECO:0000256" key="5">
    <source>
        <dbReference type="ARBA" id="ARBA00022692"/>
    </source>
</evidence>
<dbReference type="Pfam" id="PF07715">
    <property type="entry name" value="Plug"/>
    <property type="match status" value="1"/>
</dbReference>
<comment type="caution">
    <text evidence="16">The sequence shown here is derived from an EMBL/GenBank/DDBJ whole genome shotgun (WGS) entry which is preliminary data.</text>
</comment>
<evidence type="ECO:0000256" key="11">
    <source>
        <dbReference type="PROSITE-ProRule" id="PRU10144"/>
    </source>
</evidence>
<evidence type="ECO:0000256" key="13">
    <source>
        <dbReference type="SAM" id="SignalP"/>
    </source>
</evidence>
<dbReference type="Gene3D" id="2.170.130.10">
    <property type="entry name" value="TonB-dependent receptor, plug domain"/>
    <property type="match status" value="1"/>
</dbReference>
<evidence type="ECO:0000259" key="14">
    <source>
        <dbReference type="Pfam" id="PF00593"/>
    </source>
</evidence>
<keyword evidence="17" id="KW-1185">Reference proteome</keyword>
<reference evidence="16 17" key="1">
    <citation type="submission" date="2020-02" db="EMBL/GenBank/DDBJ databases">
        <authorList>
            <person name="Zhang X.-Y."/>
        </authorList>
    </citation>
    <scope>NUCLEOTIDE SEQUENCE [LARGE SCALE GENOMIC DNA]</scope>
    <source>
        <strain evidence="16 17">C33</strain>
    </source>
</reference>
<evidence type="ECO:0000256" key="8">
    <source>
        <dbReference type="ARBA" id="ARBA00023136"/>
    </source>
</evidence>
<evidence type="ECO:0000256" key="3">
    <source>
        <dbReference type="ARBA" id="ARBA00022448"/>
    </source>
</evidence>
<dbReference type="AlphaFoldDB" id="A0A845UW71"/>
<proteinExistence type="inferred from homology"/>
<evidence type="ECO:0000256" key="7">
    <source>
        <dbReference type="ARBA" id="ARBA00023077"/>
    </source>
</evidence>
<evidence type="ECO:0000259" key="15">
    <source>
        <dbReference type="Pfam" id="PF07715"/>
    </source>
</evidence>
<dbReference type="GO" id="GO:0044718">
    <property type="term" value="P:siderophore transmembrane transport"/>
    <property type="evidence" value="ECO:0007669"/>
    <property type="project" value="TreeGrafter"/>
</dbReference>
<dbReference type="PROSITE" id="PS01156">
    <property type="entry name" value="TONB_DEPENDENT_REC_2"/>
    <property type="match status" value="1"/>
</dbReference>
<dbReference type="EMBL" id="JAAGSC010000040">
    <property type="protein sequence ID" value="NDY95697.1"/>
    <property type="molecule type" value="Genomic_DNA"/>
</dbReference>
<gene>
    <name evidence="16" type="ORF">G3I74_08160</name>
</gene>
<dbReference type="GO" id="GO:0015232">
    <property type="term" value="F:heme transmembrane transporter activity"/>
    <property type="evidence" value="ECO:0007669"/>
    <property type="project" value="InterPro"/>
</dbReference>
<evidence type="ECO:0000313" key="17">
    <source>
        <dbReference type="Proteomes" id="UP000484885"/>
    </source>
</evidence>
<evidence type="ECO:0000256" key="1">
    <source>
        <dbReference type="ARBA" id="ARBA00004571"/>
    </source>
</evidence>
<dbReference type="Gene3D" id="2.40.170.20">
    <property type="entry name" value="TonB-dependent receptor, beta-barrel domain"/>
    <property type="match status" value="1"/>
</dbReference>
<dbReference type="CDD" id="cd01347">
    <property type="entry name" value="ligand_gated_channel"/>
    <property type="match status" value="1"/>
</dbReference>
<feature type="short sequence motif" description="TonB C-terminal box" evidence="11">
    <location>
        <begin position="650"/>
        <end position="667"/>
    </location>
</feature>
<keyword evidence="7 12" id="KW-0798">TonB box</keyword>
<dbReference type="InterPro" id="IPR037066">
    <property type="entry name" value="Plug_dom_sf"/>
</dbReference>
<keyword evidence="4 10" id="KW-1134">Transmembrane beta strand</keyword>
<evidence type="ECO:0000256" key="10">
    <source>
        <dbReference type="PROSITE-ProRule" id="PRU01360"/>
    </source>
</evidence>
<feature type="domain" description="TonB-dependent receptor plug" evidence="15">
    <location>
        <begin position="51"/>
        <end position="154"/>
    </location>
</feature>
<dbReference type="NCBIfam" id="TIGR01785">
    <property type="entry name" value="TonB-hemin"/>
    <property type="match status" value="1"/>
</dbReference>
<evidence type="ECO:0000256" key="9">
    <source>
        <dbReference type="ARBA" id="ARBA00023237"/>
    </source>
</evidence>
<dbReference type="GO" id="GO:0009279">
    <property type="term" value="C:cell outer membrane"/>
    <property type="evidence" value="ECO:0007669"/>
    <property type="project" value="UniProtKB-SubCell"/>
</dbReference>
<accession>A0A845UW71</accession>
<keyword evidence="5 10" id="KW-0812">Transmembrane</keyword>
<dbReference type="Pfam" id="PF00593">
    <property type="entry name" value="TonB_dep_Rec_b-barrel"/>
    <property type="match status" value="1"/>
</dbReference>
<feature type="signal peptide" evidence="13">
    <location>
        <begin position="1"/>
        <end position="27"/>
    </location>
</feature>
<dbReference type="InterPro" id="IPR011276">
    <property type="entry name" value="TonB_haem/Hb_rcpt"/>
</dbReference>
<keyword evidence="9 10" id="KW-0998">Cell outer membrane</keyword>
<dbReference type="PANTHER" id="PTHR30069:SF41">
    <property type="entry name" value="HEME_HEMOPEXIN UTILIZATION PROTEIN C"/>
    <property type="match status" value="1"/>
</dbReference>
<evidence type="ECO:0000256" key="2">
    <source>
        <dbReference type="ARBA" id="ARBA00009810"/>
    </source>
</evidence>
<dbReference type="PROSITE" id="PS52016">
    <property type="entry name" value="TONB_DEPENDENT_REC_3"/>
    <property type="match status" value="1"/>
</dbReference>
<evidence type="ECO:0000256" key="4">
    <source>
        <dbReference type="ARBA" id="ARBA00022452"/>
    </source>
</evidence>
<dbReference type="PANTHER" id="PTHR30069">
    <property type="entry name" value="TONB-DEPENDENT OUTER MEMBRANE RECEPTOR"/>
    <property type="match status" value="1"/>
</dbReference>
<feature type="domain" description="TonB-dependent receptor-like beta-barrel" evidence="14">
    <location>
        <begin position="237"/>
        <end position="640"/>
    </location>
</feature>
<keyword evidence="6 13" id="KW-0732">Signal</keyword>
<feature type="chain" id="PRO_5032628848" evidence="13">
    <location>
        <begin position="28"/>
        <end position="667"/>
    </location>
</feature>
<protein>
    <submittedName>
        <fullName evidence="16">TonB-dependent hemoglobin/transferrin/lactoferrin family receptor</fullName>
    </submittedName>
</protein>
<dbReference type="GO" id="GO:0015344">
    <property type="term" value="F:siderophore uptake transmembrane transporter activity"/>
    <property type="evidence" value="ECO:0007669"/>
    <property type="project" value="TreeGrafter"/>
</dbReference>
<name>A0A845UW71_9GAMM</name>
<dbReference type="InterPro" id="IPR012910">
    <property type="entry name" value="Plug_dom"/>
</dbReference>
<keyword evidence="3 10" id="KW-0813">Transport</keyword>
<dbReference type="NCBIfam" id="TIGR01786">
    <property type="entry name" value="TonB-hemlactrns"/>
    <property type="match status" value="1"/>
</dbReference>
<organism evidence="16 17">
    <name type="scientific">Wenzhouxiangella limi</name>
    <dbReference type="NCBI Taxonomy" id="2707351"/>
    <lineage>
        <taxon>Bacteria</taxon>
        <taxon>Pseudomonadati</taxon>
        <taxon>Pseudomonadota</taxon>
        <taxon>Gammaproteobacteria</taxon>
        <taxon>Chromatiales</taxon>
        <taxon>Wenzhouxiangellaceae</taxon>
        <taxon>Wenzhouxiangella</taxon>
    </lineage>
</organism>
<dbReference type="InterPro" id="IPR010917">
    <property type="entry name" value="TonB_rcpt_CS"/>
</dbReference>
<dbReference type="Proteomes" id="UP000484885">
    <property type="component" value="Unassembled WGS sequence"/>
</dbReference>
<dbReference type="InterPro" id="IPR000531">
    <property type="entry name" value="Beta-barrel_TonB"/>
</dbReference>
<keyword evidence="16" id="KW-0675">Receptor</keyword>
<dbReference type="InterPro" id="IPR039426">
    <property type="entry name" value="TonB-dep_rcpt-like"/>
</dbReference>
<evidence type="ECO:0000256" key="12">
    <source>
        <dbReference type="RuleBase" id="RU003357"/>
    </source>
</evidence>
<comment type="subcellular location">
    <subcellularLocation>
        <location evidence="1 10">Cell outer membrane</location>
        <topology evidence="1 10">Multi-pass membrane protein</topology>
    </subcellularLocation>
</comment>
<evidence type="ECO:0000256" key="6">
    <source>
        <dbReference type="ARBA" id="ARBA00022729"/>
    </source>
</evidence>
<dbReference type="InterPro" id="IPR036942">
    <property type="entry name" value="Beta-barrel_TonB_sf"/>
</dbReference>
<keyword evidence="8 10" id="KW-0472">Membrane</keyword>
<sequence>MGFLSSLACAWRRTVAAMVLLSMPAMAAATNVERPADTILVTIGRVVQPEQQVIAPVSVLDREEIELRQAGDLADLLSDLPGVQSAQGPRPEALVPNIRGLGEGRVVMRIDGARQNMAIRHRAQSLLDPALLERVEILRGPASSLYGSGATGGVILFETLDAEGFLEPGASFGGQARLGYQSNNNARIGSATLAAQAGDAGLITSVSRRASDDYVDGDGNTLELTESDVFSGLVKGSWRPDQAQHLSLTYLGYVDDSPSLGTADRASGTVVDRSSRQQSMSLRYQLYPDSDLLALDAVVYWSDLMLDERPVVAGQARVENSLSTVGVDLANSSRLQTGTIAHTLTYGAELYRDTQRGLRNGRPAPQFRGSQRETVGLFAQNRAELTARLDLVLGLRHDAIDSRPDEAELVATSFSQTSYQAGLLFDLASDWTLSASFNEAFRAPALRELFIGGQHFPGNFYVPNPELQPESARNYELGLRFDRRGVLLNDDRLKARLAVFRNDIDDFIEQRVRGHDAPAPLTNTTRFDNVGQARVEGLEVELDWRIGDYSAGLFGARQRGDDRELGIPLESIPGDEIGLRLEHRLPALLLGGQIVHTFEQDRVLGGMHRAQPTPSHTLIDLYATWQATPDLRISARIDNLSDATYRRHLTLINQPGRSVKLQASYLF</sequence>
<dbReference type="RefSeq" id="WP_164211089.1">
    <property type="nucleotide sequence ID" value="NZ_JAAGSC010000040.1"/>
</dbReference>